<protein>
    <submittedName>
        <fullName evidence="1">Uncharacterized protein</fullName>
    </submittedName>
</protein>
<dbReference type="InParanoid" id="E2ATS0"/>
<sequence>MRDRGVNRTREPTFANLSREINVLFEICSPLWDEATRVIQVAGGPAVRVPDANLRSSRGYPRTEQRSKDTILLGDLRVKAL</sequence>
<reference evidence="1 2" key="1">
    <citation type="journal article" date="2010" name="Science">
        <title>Genomic comparison of the ants Camponotus floridanus and Harpegnathos saltator.</title>
        <authorList>
            <person name="Bonasio R."/>
            <person name="Zhang G."/>
            <person name="Ye C."/>
            <person name="Mutti N.S."/>
            <person name="Fang X."/>
            <person name="Qin N."/>
            <person name="Donahue G."/>
            <person name="Yang P."/>
            <person name="Li Q."/>
            <person name="Li C."/>
            <person name="Zhang P."/>
            <person name="Huang Z."/>
            <person name="Berger S.L."/>
            <person name="Reinberg D."/>
            <person name="Wang J."/>
            <person name="Liebig J."/>
        </authorList>
    </citation>
    <scope>NUCLEOTIDE SEQUENCE [LARGE SCALE GENOMIC DNA]</scope>
    <source>
        <strain evidence="2">C129</strain>
    </source>
</reference>
<dbReference type="Proteomes" id="UP000000311">
    <property type="component" value="Unassembled WGS sequence"/>
</dbReference>
<dbReference type="AlphaFoldDB" id="E2ATS0"/>
<keyword evidence="2" id="KW-1185">Reference proteome</keyword>
<gene>
    <name evidence="1" type="ORF">EAG_12892</name>
</gene>
<accession>E2ATS0</accession>
<evidence type="ECO:0000313" key="2">
    <source>
        <dbReference type="Proteomes" id="UP000000311"/>
    </source>
</evidence>
<evidence type="ECO:0000313" key="1">
    <source>
        <dbReference type="EMBL" id="EFN63153.1"/>
    </source>
</evidence>
<dbReference type="EMBL" id="GL442691">
    <property type="protein sequence ID" value="EFN63153.1"/>
    <property type="molecule type" value="Genomic_DNA"/>
</dbReference>
<proteinExistence type="predicted"/>
<name>E2ATS0_CAMFO</name>
<organism evidence="2">
    <name type="scientific">Camponotus floridanus</name>
    <name type="common">Florida carpenter ant</name>
    <dbReference type="NCBI Taxonomy" id="104421"/>
    <lineage>
        <taxon>Eukaryota</taxon>
        <taxon>Metazoa</taxon>
        <taxon>Ecdysozoa</taxon>
        <taxon>Arthropoda</taxon>
        <taxon>Hexapoda</taxon>
        <taxon>Insecta</taxon>
        <taxon>Pterygota</taxon>
        <taxon>Neoptera</taxon>
        <taxon>Endopterygota</taxon>
        <taxon>Hymenoptera</taxon>
        <taxon>Apocrita</taxon>
        <taxon>Aculeata</taxon>
        <taxon>Formicoidea</taxon>
        <taxon>Formicidae</taxon>
        <taxon>Formicinae</taxon>
        <taxon>Camponotus</taxon>
    </lineage>
</organism>